<evidence type="ECO:0000313" key="9">
    <source>
        <dbReference type="Proteomes" id="UP000837801"/>
    </source>
</evidence>
<dbReference type="EMBL" id="CAKXYY010000012">
    <property type="protein sequence ID" value="CAH2353669.1"/>
    <property type="molecule type" value="Genomic_DNA"/>
</dbReference>
<evidence type="ECO:0000256" key="6">
    <source>
        <dbReference type="SAM" id="MobiDB-lite"/>
    </source>
</evidence>
<evidence type="ECO:0000313" key="8">
    <source>
        <dbReference type="EMBL" id="CAH2353669.1"/>
    </source>
</evidence>
<dbReference type="Pfam" id="PF01103">
    <property type="entry name" value="Omp85"/>
    <property type="match status" value="1"/>
</dbReference>
<comment type="similarity">
    <text evidence="2">Belongs to the SAM50/omp85 family.</text>
</comment>
<dbReference type="Proteomes" id="UP000837801">
    <property type="component" value="Unassembled WGS sequence"/>
</dbReference>
<gene>
    <name evidence="8" type="ORF">CLIB1423_12S00320</name>
</gene>
<comment type="subcellular location">
    <subcellularLocation>
        <location evidence="1">Mitochondrion outer membrane</location>
        <topology evidence="1">Multi-pass membrane protein</topology>
    </subcellularLocation>
</comment>
<organism evidence="8 9">
    <name type="scientific">[Candida] railenensis</name>
    <dbReference type="NCBI Taxonomy" id="45579"/>
    <lineage>
        <taxon>Eukaryota</taxon>
        <taxon>Fungi</taxon>
        <taxon>Dikarya</taxon>
        <taxon>Ascomycota</taxon>
        <taxon>Saccharomycotina</taxon>
        <taxon>Pichiomycetes</taxon>
        <taxon>Debaryomycetaceae</taxon>
        <taxon>Kurtzmaniella</taxon>
    </lineage>
</organism>
<dbReference type="InterPro" id="IPR039910">
    <property type="entry name" value="D15-like"/>
</dbReference>
<feature type="compositionally biased region" description="Basic and acidic residues" evidence="6">
    <location>
        <begin position="20"/>
        <end position="35"/>
    </location>
</feature>
<dbReference type="GO" id="GO:0045040">
    <property type="term" value="P:protein insertion into mitochondrial outer membrane"/>
    <property type="evidence" value="ECO:0007669"/>
    <property type="project" value="TreeGrafter"/>
</dbReference>
<evidence type="ECO:0000256" key="3">
    <source>
        <dbReference type="ARBA" id="ARBA00022452"/>
    </source>
</evidence>
<evidence type="ECO:0000256" key="5">
    <source>
        <dbReference type="ARBA" id="ARBA00023136"/>
    </source>
</evidence>
<dbReference type="InterPro" id="IPR000184">
    <property type="entry name" value="Bac_surfAg_D15"/>
</dbReference>
<dbReference type="OrthoDB" id="1724197at2759"/>
<keyword evidence="4" id="KW-0812">Transmembrane</keyword>
<protein>
    <submittedName>
        <fullName evidence="8">Sorting assembly machinery 50 kDa subunit</fullName>
    </submittedName>
</protein>
<evidence type="ECO:0000259" key="7">
    <source>
        <dbReference type="Pfam" id="PF01103"/>
    </source>
</evidence>
<dbReference type="AlphaFoldDB" id="A0A9P0QS75"/>
<keyword evidence="3" id="KW-1134">Transmembrane beta strand</keyword>
<keyword evidence="9" id="KW-1185">Reference proteome</keyword>
<comment type="caution">
    <text evidence="8">The sequence shown here is derived from an EMBL/GenBank/DDBJ whole genome shotgun (WGS) entry which is preliminary data.</text>
</comment>
<feature type="region of interest" description="Disordered" evidence="6">
    <location>
        <begin position="1"/>
        <end position="35"/>
    </location>
</feature>
<name>A0A9P0QS75_9ASCO</name>
<accession>A0A9P0QS75</accession>
<reference evidence="8" key="1">
    <citation type="submission" date="2022-03" db="EMBL/GenBank/DDBJ databases">
        <authorList>
            <person name="Legras J.-L."/>
            <person name="Devillers H."/>
            <person name="Grondin C."/>
        </authorList>
    </citation>
    <scope>NUCLEOTIDE SEQUENCE</scope>
    <source>
        <strain evidence="8">CLIB 1423</strain>
    </source>
</reference>
<dbReference type="Gene3D" id="2.40.160.50">
    <property type="entry name" value="membrane protein fhac: a member of the omp85/tpsb transporter family"/>
    <property type="match status" value="1"/>
</dbReference>
<keyword evidence="5" id="KW-0472">Membrane</keyword>
<sequence>MSLDHDSMVDRLSSSNSPKSDSKSRAQEQLEKWTQKKQELMLSQNREYMESLFKQNATKPIKIGPIQVINSQGFRDSFIEAQIDPLTQTNLVTLGTFFSKLDQVSSNWKNSGAVENMFIQLQDSKEIRRPQPFFRSGRQTGGDGTGRAGSTIISPIIHLAPVKRFYAKTGTNVGNGEGDGYIQFQLKNLFGGAENLTFDATTGTKTQSSYLLNYTQPIWNNTNLRMENVFYMNTRNLDWLKCEATVRGHTIKVSHQSLQNRSVNLDFSIENCWRTVSNSQSRALDVMLQSGNDFKSSALFNWKYDTRDNAHLPMKGHMVRIGLEYSGLIPSVSSYKFFKSVWEQQHSFKVSDVHSVILTNKAGVISPLGGSLSTTHILDRFYIGGPNDVRSFLLNGLGPKSFNSSIGGDLFVNGGVSLVSKIPRLDPESNFKIHNFFNFGKLIPMEKSDHYLSTLKSLSQVSASYGFGILYNHPMARFELNFVLPLITHDRDYVRKGIQYGIGVSFL</sequence>
<evidence type="ECO:0000256" key="4">
    <source>
        <dbReference type="ARBA" id="ARBA00022692"/>
    </source>
</evidence>
<feature type="domain" description="Bacterial surface antigen (D15)" evidence="7">
    <location>
        <begin position="188"/>
        <end position="506"/>
    </location>
</feature>
<dbReference type="PANTHER" id="PTHR12815:SF18">
    <property type="entry name" value="SORTING AND ASSEMBLY MACHINERY COMPONENT 50 HOMOLOG"/>
    <property type="match status" value="1"/>
</dbReference>
<evidence type="ECO:0000256" key="2">
    <source>
        <dbReference type="ARBA" id="ARBA00010913"/>
    </source>
</evidence>
<evidence type="ECO:0000256" key="1">
    <source>
        <dbReference type="ARBA" id="ARBA00004374"/>
    </source>
</evidence>
<proteinExistence type="inferred from homology"/>
<dbReference type="GO" id="GO:0005741">
    <property type="term" value="C:mitochondrial outer membrane"/>
    <property type="evidence" value="ECO:0007669"/>
    <property type="project" value="UniProtKB-SubCell"/>
</dbReference>
<dbReference type="PANTHER" id="PTHR12815">
    <property type="entry name" value="SORTING AND ASSEMBLY MACHINERY SAMM50 PROTEIN FAMILY MEMBER"/>
    <property type="match status" value="1"/>
</dbReference>